<evidence type="ECO:0000256" key="1">
    <source>
        <dbReference type="SAM" id="Coils"/>
    </source>
</evidence>
<dbReference type="STRING" id="675511.GCA_000341735_03291"/>
<evidence type="ECO:0000313" key="2">
    <source>
        <dbReference type="EMBL" id="QCW84376.1"/>
    </source>
</evidence>
<gene>
    <name evidence="2" type="ORF">EQU24_20675</name>
</gene>
<dbReference type="RefSeq" id="WP_017841736.1">
    <property type="nucleotide sequence ID" value="NZ_CP035467.1"/>
</dbReference>
<protein>
    <submittedName>
        <fullName evidence="2">Uncharacterized protein</fullName>
    </submittedName>
</protein>
<evidence type="ECO:0000313" key="3">
    <source>
        <dbReference type="Proteomes" id="UP000305881"/>
    </source>
</evidence>
<name>A0A4P9UX38_METBY</name>
<sequence length="314" mass="35559">MKFSKQQAYVLNLNDETDDIQDASMPMHAHIANTLTMLAPWPGRFNQHERPLTDNNTFRELTAQGYKRKISELNDTIDELNSNRTKARAAFSTLHDAAKALGDEIVKIQADQRYSRQGSLEMSSKRIAEFVDLRIKAHSREIGALTDASKRLKRLIDLFPLPEPTAHEIAIDQEIRSMYRADENAIKKALFKGISTIEALAIVRAPASLSGLNDAQYGKVKADYTFMSFFAECYAIDIYNQMSESLWTEAARVLLSLLDKSGFNPVERDNIFRNTGYSWQESNLLSVLAEERVFIDMIEEKSVMASPIRAREAA</sequence>
<dbReference type="KEGG" id="mbur:EQU24_20675"/>
<dbReference type="Proteomes" id="UP000305881">
    <property type="component" value="Chromosome"/>
</dbReference>
<keyword evidence="3" id="KW-1185">Reference proteome</keyword>
<accession>A0A4P9UX38</accession>
<organism evidence="2 3">
    <name type="scientific">Methylotuvimicrobium buryatense</name>
    <name type="common">Methylomicrobium buryatense</name>
    <dbReference type="NCBI Taxonomy" id="95641"/>
    <lineage>
        <taxon>Bacteria</taxon>
        <taxon>Pseudomonadati</taxon>
        <taxon>Pseudomonadota</taxon>
        <taxon>Gammaproteobacteria</taxon>
        <taxon>Methylococcales</taxon>
        <taxon>Methylococcaceae</taxon>
        <taxon>Methylotuvimicrobium</taxon>
    </lineage>
</organism>
<keyword evidence="1" id="KW-0175">Coiled coil</keyword>
<dbReference type="AlphaFoldDB" id="A0A4P9UX38"/>
<reference evidence="3" key="1">
    <citation type="journal article" date="2019" name="J. Bacteriol.">
        <title>A Mutagenic Screen Identifies a TonB-Dependent Receptor Required for the Lanthanide Metal Switch in the Type I Methanotroph 'Methylotuvimicrobium buryatense' 5GB1C.</title>
        <authorList>
            <person name="Groom J.D."/>
            <person name="Ford S.M."/>
            <person name="Pesesky M.W."/>
            <person name="Lidstrom M.E."/>
        </authorList>
    </citation>
    <scope>NUCLEOTIDE SEQUENCE [LARGE SCALE GENOMIC DNA]</scope>
    <source>
        <strain evidence="3">5GB1C</strain>
    </source>
</reference>
<dbReference type="EMBL" id="CP035467">
    <property type="protein sequence ID" value="QCW84376.1"/>
    <property type="molecule type" value="Genomic_DNA"/>
</dbReference>
<feature type="coiled-coil region" evidence="1">
    <location>
        <begin position="63"/>
        <end position="90"/>
    </location>
</feature>
<proteinExistence type="predicted"/>